<evidence type="ECO:0000313" key="3">
    <source>
        <dbReference type="EMBL" id="AQX35397.1"/>
    </source>
</evidence>
<gene>
    <name evidence="3" type="ORF">PIMI5_00084</name>
</gene>
<evidence type="ECO:0000256" key="2">
    <source>
        <dbReference type="SAM" id="SignalP"/>
    </source>
</evidence>
<name>A0A1S6XYA5_ENTCL</name>
<accession>A0A1S6XYA5</accession>
<feature type="compositionally biased region" description="Polar residues" evidence="1">
    <location>
        <begin position="47"/>
        <end position="58"/>
    </location>
</feature>
<feature type="region of interest" description="Disordered" evidence="1">
    <location>
        <begin position="26"/>
        <end position="92"/>
    </location>
</feature>
<proteinExistence type="predicted"/>
<feature type="compositionally biased region" description="Polar residues" evidence="1">
    <location>
        <begin position="83"/>
        <end position="92"/>
    </location>
</feature>
<feature type="signal peptide" evidence="2">
    <location>
        <begin position="1"/>
        <end position="26"/>
    </location>
</feature>
<feature type="compositionally biased region" description="Low complexity" evidence="1">
    <location>
        <begin position="27"/>
        <end position="45"/>
    </location>
</feature>
<keyword evidence="3" id="KW-0614">Plasmid</keyword>
<feature type="chain" id="PRO_5012526379" description="Ig-like domain-containing protein" evidence="2">
    <location>
        <begin position="27"/>
        <end position="242"/>
    </location>
</feature>
<sequence>MNIMTRRVMTAGLIAGLLLSTLTAHAGKSPGSGSRSFSSSSTKGSAVRSSPRPSTSGPVTYKSAVPVTPVNRYNSRTPEKTGNYRSVLSQSQTLPSEKLQTVIREKERSGPGWMGTALLVWLLSQHDLSSSDKEWVNQQIAQAKKENQQIPPPPPELSDVAFNWSYPSTFTPGEKALIAVSATQGIAGKSVPVTCVMNGSYGVKDGEITRMEWTPDKAMTAVMRCEAGGLSDLRMFSAGDMK</sequence>
<protein>
    <recommendedName>
        <fullName evidence="4">Ig-like domain-containing protein</fullName>
    </recommendedName>
</protein>
<evidence type="ECO:0000256" key="1">
    <source>
        <dbReference type="SAM" id="MobiDB-lite"/>
    </source>
</evidence>
<dbReference type="EMBL" id="KX858825">
    <property type="protein sequence ID" value="AQX35397.1"/>
    <property type="molecule type" value="Genomic_DNA"/>
</dbReference>
<dbReference type="AlphaFoldDB" id="A0A1S6XYA5"/>
<reference evidence="3" key="1">
    <citation type="journal article" date="2017" name="Antimicrob. Agents Chemother.">
        <title>Enterobacter cloacae Complex Isolates Harboring blaNMC-A or blaIMI-Type Class A Carbapenemase Genes on Novel Chromosomal Integrative Elements and Plasmids.</title>
        <authorList>
            <person name="Boyd D.A."/>
            <person name="Mataseje L.F."/>
            <person name="Davidson R."/>
            <person name="Delport J.A."/>
            <person name="Fuller J."/>
            <person name="Hoang L."/>
            <person name="Lefebvre B."/>
            <person name="Levett P.N."/>
            <person name="Roscoe D.L."/>
            <person name="Willey B.M."/>
            <person name="Mulvey M.R."/>
        </authorList>
    </citation>
    <scope>NUCLEOTIDE SEQUENCE</scope>
    <source>
        <strain evidence="3">N13-1531</strain>
        <plasmid evidence="3">pIMI-5</plasmid>
    </source>
</reference>
<evidence type="ECO:0008006" key="4">
    <source>
        <dbReference type="Google" id="ProtNLM"/>
    </source>
</evidence>
<organism evidence="3">
    <name type="scientific">Enterobacter cloacae</name>
    <dbReference type="NCBI Taxonomy" id="550"/>
    <lineage>
        <taxon>Bacteria</taxon>
        <taxon>Pseudomonadati</taxon>
        <taxon>Pseudomonadota</taxon>
        <taxon>Gammaproteobacteria</taxon>
        <taxon>Enterobacterales</taxon>
        <taxon>Enterobacteriaceae</taxon>
        <taxon>Enterobacter</taxon>
        <taxon>Enterobacter cloacae complex</taxon>
    </lineage>
</organism>
<keyword evidence="2" id="KW-0732">Signal</keyword>
<geneLocation type="plasmid" evidence="3">
    <name>pIMI-5</name>
</geneLocation>